<dbReference type="PRINTS" id="PR00344">
    <property type="entry name" value="BCTRLSENSOR"/>
</dbReference>
<dbReference type="GO" id="GO:0005886">
    <property type="term" value="C:plasma membrane"/>
    <property type="evidence" value="ECO:0007669"/>
    <property type="project" value="UniProtKB-SubCell"/>
</dbReference>
<dbReference type="SMART" id="SM00387">
    <property type="entry name" value="HATPase_c"/>
    <property type="match status" value="1"/>
</dbReference>
<dbReference type="Proteomes" id="UP000199589">
    <property type="component" value="Unassembled WGS sequence"/>
</dbReference>
<keyword evidence="8" id="KW-1133">Transmembrane helix</keyword>
<name>A0A1I3YC47_9LACT</name>
<dbReference type="GO" id="GO:0004721">
    <property type="term" value="F:phosphoprotein phosphatase activity"/>
    <property type="evidence" value="ECO:0007669"/>
    <property type="project" value="TreeGrafter"/>
</dbReference>
<dbReference type="SUPFAM" id="SSF55874">
    <property type="entry name" value="ATPase domain of HSP90 chaperone/DNA topoisomerase II/histidine kinase"/>
    <property type="match status" value="1"/>
</dbReference>
<keyword evidence="13" id="KW-1185">Reference proteome</keyword>
<dbReference type="AlphaFoldDB" id="A0A1I3YC47"/>
<evidence type="ECO:0000259" key="11">
    <source>
        <dbReference type="PROSITE" id="PS50109"/>
    </source>
</evidence>
<evidence type="ECO:0000256" key="8">
    <source>
        <dbReference type="ARBA" id="ARBA00022989"/>
    </source>
</evidence>
<dbReference type="InterPro" id="IPR005467">
    <property type="entry name" value="His_kinase_dom"/>
</dbReference>
<keyword evidence="10" id="KW-0472">Membrane</keyword>
<dbReference type="PANTHER" id="PTHR45453">
    <property type="entry name" value="PHOSPHATE REGULON SENSOR PROTEIN PHOR"/>
    <property type="match status" value="1"/>
</dbReference>
<evidence type="ECO:0000256" key="3">
    <source>
        <dbReference type="ARBA" id="ARBA00012438"/>
    </source>
</evidence>
<dbReference type="EC" id="2.7.13.3" evidence="3"/>
<feature type="domain" description="Histidine kinase" evidence="11">
    <location>
        <begin position="47"/>
        <end position="153"/>
    </location>
</feature>
<dbReference type="GO" id="GO:0000155">
    <property type="term" value="F:phosphorelay sensor kinase activity"/>
    <property type="evidence" value="ECO:0007669"/>
    <property type="project" value="TreeGrafter"/>
</dbReference>
<reference evidence="13" key="1">
    <citation type="submission" date="2016-10" db="EMBL/GenBank/DDBJ databases">
        <authorList>
            <person name="Varghese N."/>
            <person name="Submissions S."/>
        </authorList>
    </citation>
    <scope>NUCLEOTIDE SEQUENCE [LARGE SCALE GENOMIC DNA]</scope>
    <source>
        <strain evidence="13">DSM 16108</strain>
    </source>
</reference>
<evidence type="ECO:0000256" key="7">
    <source>
        <dbReference type="ARBA" id="ARBA00022777"/>
    </source>
</evidence>
<evidence type="ECO:0000256" key="6">
    <source>
        <dbReference type="ARBA" id="ARBA00022692"/>
    </source>
</evidence>
<dbReference type="InterPro" id="IPR036890">
    <property type="entry name" value="HATPase_C_sf"/>
</dbReference>
<dbReference type="InterPro" id="IPR003594">
    <property type="entry name" value="HATPase_dom"/>
</dbReference>
<keyword evidence="4" id="KW-1003">Cell membrane</keyword>
<evidence type="ECO:0000256" key="10">
    <source>
        <dbReference type="ARBA" id="ARBA00023136"/>
    </source>
</evidence>
<proteinExistence type="predicted"/>
<dbReference type="GO" id="GO:0016036">
    <property type="term" value="P:cellular response to phosphate starvation"/>
    <property type="evidence" value="ECO:0007669"/>
    <property type="project" value="TreeGrafter"/>
</dbReference>
<organism evidence="12 13">
    <name type="scientific">Marinilactibacillus piezotolerans</name>
    <dbReference type="NCBI Taxonomy" id="258723"/>
    <lineage>
        <taxon>Bacteria</taxon>
        <taxon>Bacillati</taxon>
        <taxon>Bacillota</taxon>
        <taxon>Bacilli</taxon>
        <taxon>Lactobacillales</taxon>
        <taxon>Carnobacteriaceae</taxon>
        <taxon>Marinilactibacillus</taxon>
    </lineage>
</organism>
<dbReference type="PANTHER" id="PTHR45453:SF2">
    <property type="entry name" value="HISTIDINE KINASE"/>
    <property type="match status" value="1"/>
</dbReference>
<comment type="catalytic activity">
    <reaction evidence="1">
        <text>ATP + protein L-histidine = ADP + protein N-phospho-L-histidine.</text>
        <dbReference type="EC" id="2.7.13.3"/>
    </reaction>
</comment>
<dbReference type="PROSITE" id="PS50109">
    <property type="entry name" value="HIS_KIN"/>
    <property type="match status" value="1"/>
</dbReference>
<evidence type="ECO:0000256" key="2">
    <source>
        <dbReference type="ARBA" id="ARBA00004651"/>
    </source>
</evidence>
<evidence type="ECO:0000256" key="4">
    <source>
        <dbReference type="ARBA" id="ARBA00022475"/>
    </source>
</evidence>
<evidence type="ECO:0000256" key="5">
    <source>
        <dbReference type="ARBA" id="ARBA00022679"/>
    </source>
</evidence>
<dbReference type="Gene3D" id="3.30.565.10">
    <property type="entry name" value="Histidine kinase-like ATPase, C-terminal domain"/>
    <property type="match status" value="1"/>
</dbReference>
<dbReference type="Pfam" id="PF02518">
    <property type="entry name" value="HATPase_c"/>
    <property type="match status" value="1"/>
</dbReference>
<accession>A0A1I3YC47</accession>
<dbReference type="EMBL" id="FOSJ01000021">
    <property type="protein sequence ID" value="SFK29497.1"/>
    <property type="molecule type" value="Genomic_DNA"/>
</dbReference>
<evidence type="ECO:0000256" key="1">
    <source>
        <dbReference type="ARBA" id="ARBA00000085"/>
    </source>
</evidence>
<comment type="subcellular location">
    <subcellularLocation>
        <location evidence="2">Cell membrane</location>
        <topology evidence="2">Multi-pass membrane protein</topology>
    </subcellularLocation>
</comment>
<dbReference type="RefSeq" id="WP_218149693.1">
    <property type="nucleotide sequence ID" value="NZ_FOSJ01000021.1"/>
</dbReference>
<keyword evidence="9" id="KW-0902">Two-component regulatory system</keyword>
<dbReference type="InterPro" id="IPR050351">
    <property type="entry name" value="BphY/WalK/GraS-like"/>
</dbReference>
<sequence length="158" mass="18333">MFWAKVIKINKARMIFLRDLLKIQSYELFRNKIQVVYQPLEKQFLSDPNWLQVLVEQILSNSLKYTKTGKISIFLEDGHTLVIEDTGAGIREEDLPKIFEKGYTGLNGRLHEKSTGLGLFLSKKICSRLGHRLHIESELGSGTKVYIDFKRPDFQLFD</sequence>
<dbReference type="InterPro" id="IPR004358">
    <property type="entry name" value="Sig_transdc_His_kin-like_C"/>
</dbReference>
<keyword evidence="6" id="KW-0812">Transmembrane</keyword>
<keyword evidence="5" id="KW-0808">Transferase</keyword>
<evidence type="ECO:0000256" key="9">
    <source>
        <dbReference type="ARBA" id="ARBA00023012"/>
    </source>
</evidence>
<evidence type="ECO:0000313" key="13">
    <source>
        <dbReference type="Proteomes" id="UP000199589"/>
    </source>
</evidence>
<gene>
    <name evidence="12" type="ORF">SAMN04488569_10211</name>
</gene>
<evidence type="ECO:0000313" key="12">
    <source>
        <dbReference type="EMBL" id="SFK29497.1"/>
    </source>
</evidence>
<keyword evidence="7 12" id="KW-0418">Kinase</keyword>
<protein>
    <recommendedName>
        <fullName evidence="3">histidine kinase</fullName>
        <ecNumber evidence="3">2.7.13.3</ecNumber>
    </recommendedName>
</protein>